<reference evidence="1" key="1">
    <citation type="journal article" date="2014" name="Front. Microbiol.">
        <title>High frequency of phylogenetically diverse reductive dehalogenase-homologous genes in deep subseafloor sedimentary metagenomes.</title>
        <authorList>
            <person name="Kawai M."/>
            <person name="Futagami T."/>
            <person name="Toyoda A."/>
            <person name="Takaki Y."/>
            <person name="Nishi S."/>
            <person name="Hori S."/>
            <person name="Arai W."/>
            <person name="Tsubouchi T."/>
            <person name="Morono Y."/>
            <person name="Uchiyama I."/>
            <person name="Ito T."/>
            <person name="Fujiyama A."/>
            <person name="Inagaki F."/>
            <person name="Takami H."/>
        </authorList>
    </citation>
    <scope>NUCLEOTIDE SEQUENCE</scope>
    <source>
        <strain evidence="1">Expedition CK06-06</strain>
    </source>
</reference>
<dbReference type="AlphaFoldDB" id="X1LS19"/>
<gene>
    <name evidence="1" type="ORF">S03H2_70794</name>
</gene>
<accession>X1LS19</accession>
<protein>
    <submittedName>
        <fullName evidence="1">Uncharacterized protein</fullName>
    </submittedName>
</protein>
<comment type="caution">
    <text evidence="1">The sequence shown here is derived from an EMBL/GenBank/DDBJ whole genome shotgun (WGS) entry which is preliminary data.</text>
</comment>
<name>X1LS19_9ZZZZ</name>
<dbReference type="EMBL" id="BARU01047160">
    <property type="protein sequence ID" value="GAH96933.1"/>
    <property type="molecule type" value="Genomic_DNA"/>
</dbReference>
<organism evidence="1">
    <name type="scientific">marine sediment metagenome</name>
    <dbReference type="NCBI Taxonomy" id="412755"/>
    <lineage>
        <taxon>unclassified sequences</taxon>
        <taxon>metagenomes</taxon>
        <taxon>ecological metagenomes</taxon>
    </lineage>
</organism>
<proteinExistence type="predicted"/>
<evidence type="ECO:0000313" key="1">
    <source>
        <dbReference type="EMBL" id="GAH96933.1"/>
    </source>
</evidence>
<feature type="non-terminal residue" evidence="1">
    <location>
        <position position="1"/>
    </location>
</feature>
<sequence length="42" mass="4948">YRLFFLGDEENDIEVVEVNDLDFDIVKRRLKCGKNIFISGIN</sequence>